<dbReference type="EC" id="3.1.21.-" evidence="6"/>
<keyword evidence="6" id="KW-0540">Nuclease</keyword>
<comment type="similarity">
    <text evidence="1">Belongs to the type-I restriction system S methylase family.</text>
</comment>
<accession>A0ABV6PCX7</accession>
<evidence type="ECO:0000256" key="1">
    <source>
        <dbReference type="ARBA" id="ARBA00010923"/>
    </source>
</evidence>
<dbReference type="Gene3D" id="3.90.220.20">
    <property type="entry name" value="DNA methylase specificity domains"/>
    <property type="match status" value="2"/>
</dbReference>
<evidence type="ECO:0000256" key="4">
    <source>
        <dbReference type="ARBA" id="ARBA00038652"/>
    </source>
</evidence>
<gene>
    <name evidence="6" type="ORF">ACFFFR_11395</name>
</gene>
<evidence type="ECO:0000259" key="5">
    <source>
        <dbReference type="Pfam" id="PF01420"/>
    </source>
</evidence>
<feature type="domain" description="Type I restriction modification DNA specificity" evidence="5">
    <location>
        <begin position="214"/>
        <end position="383"/>
    </location>
</feature>
<reference evidence="6 7" key="1">
    <citation type="submission" date="2024-09" db="EMBL/GenBank/DDBJ databases">
        <authorList>
            <person name="Sun Q."/>
            <person name="Mori K."/>
        </authorList>
    </citation>
    <scope>NUCLEOTIDE SEQUENCE [LARGE SCALE GENOMIC DNA]</scope>
    <source>
        <strain evidence="6 7">NCAIM B.02604</strain>
    </source>
</reference>
<evidence type="ECO:0000313" key="7">
    <source>
        <dbReference type="Proteomes" id="UP001589862"/>
    </source>
</evidence>
<proteinExistence type="inferred from homology"/>
<keyword evidence="3" id="KW-0238">DNA-binding</keyword>
<dbReference type="InterPro" id="IPR044946">
    <property type="entry name" value="Restrct_endonuc_typeI_TRD_sf"/>
</dbReference>
<dbReference type="RefSeq" id="WP_377460560.1">
    <property type="nucleotide sequence ID" value="NZ_JBHLUB010000032.1"/>
</dbReference>
<dbReference type="PANTHER" id="PTHR43140:SF1">
    <property type="entry name" value="TYPE I RESTRICTION ENZYME ECOKI SPECIFICITY SUBUNIT"/>
    <property type="match status" value="1"/>
</dbReference>
<name>A0ABV6PCX7_9MICC</name>
<keyword evidence="6" id="KW-0378">Hydrolase</keyword>
<keyword evidence="2" id="KW-0680">Restriction system</keyword>
<keyword evidence="7" id="KW-1185">Reference proteome</keyword>
<feature type="domain" description="Type I restriction modification DNA specificity" evidence="5">
    <location>
        <begin position="13"/>
        <end position="189"/>
    </location>
</feature>
<dbReference type="InterPro" id="IPR051212">
    <property type="entry name" value="Type-I_RE_S_subunit"/>
</dbReference>
<keyword evidence="6" id="KW-0255">Endonuclease</keyword>
<evidence type="ECO:0000256" key="3">
    <source>
        <dbReference type="ARBA" id="ARBA00023125"/>
    </source>
</evidence>
<protein>
    <submittedName>
        <fullName evidence="6">Restriction endonuclease subunit S</fullName>
        <ecNumber evidence="6">3.1.21.-</ecNumber>
    </submittedName>
</protein>
<dbReference type="Pfam" id="PF01420">
    <property type="entry name" value="Methylase_S"/>
    <property type="match status" value="2"/>
</dbReference>
<evidence type="ECO:0000256" key="2">
    <source>
        <dbReference type="ARBA" id="ARBA00022747"/>
    </source>
</evidence>
<dbReference type="GO" id="GO:0016787">
    <property type="term" value="F:hydrolase activity"/>
    <property type="evidence" value="ECO:0007669"/>
    <property type="project" value="UniProtKB-KW"/>
</dbReference>
<dbReference type="PANTHER" id="PTHR43140">
    <property type="entry name" value="TYPE-1 RESTRICTION ENZYME ECOKI SPECIFICITY PROTEIN"/>
    <property type="match status" value="1"/>
</dbReference>
<comment type="caution">
    <text evidence="6">The sequence shown here is derived from an EMBL/GenBank/DDBJ whole genome shotgun (WGS) entry which is preliminary data.</text>
</comment>
<dbReference type="CDD" id="cd17268">
    <property type="entry name" value="RMtype1_S_Ara36733I_TRD1-CR1_like"/>
    <property type="match status" value="1"/>
</dbReference>
<comment type="subunit">
    <text evidence="4">The methyltransferase is composed of M and S polypeptides.</text>
</comment>
<sequence length="407" mass="45868">MNRVEKLIRELCPNGVEYKMLGDIAVIDRGNGMPKTMLTKKGVGAIHYGEIYTHYGPTARETVSFVTPEDAAKLTVVQPGDVVITNTSENLDDVCSTVAWLGENAIVIGGHSSVIRSPLDPTFLAYWFRSTNFFAQKYKLATGAKVIDISANKLKKVVIPVPPIEVQREIVKILDLFTEFEAELEAELEARRKQYEHYRDQLLTFPENGAATWVELDSLVEYINGKAHEKLVHPDGSVPLITARFISRNGEANRWLKPEVVLTPALQGDVALVLSDLPNGRALARTFFVRESNAFAINQRVAILRVKDPTKLLPRFLSFVMDRNRQLLRYDNGTDQTHLKKTAVQKVLLPVPPIEVQRQIADVLDKFDALVNDLSSGLPAEIEVRRKQYEYYRDKLLTFKELQPEAA</sequence>
<dbReference type="InterPro" id="IPR000055">
    <property type="entry name" value="Restrct_endonuc_typeI_TRD"/>
</dbReference>
<dbReference type="GO" id="GO:0004519">
    <property type="term" value="F:endonuclease activity"/>
    <property type="evidence" value="ECO:0007669"/>
    <property type="project" value="UniProtKB-KW"/>
</dbReference>
<dbReference type="EMBL" id="JBHLUB010000032">
    <property type="protein sequence ID" value="MFC0582972.1"/>
    <property type="molecule type" value="Genomic_DNA"/>
</dbReference>
<evidence type="ECO:0000313" key="6">
    <source>
        <dbReference type="EMBL" id="MFC0582972.1"/>
    </source>
</evidence>
<dbReference type="Proteomes" id="UP001589862">
    <property type="component" value="Unassembled WGS sequence"/>
</dbReference>
<organism evidence="6 7">
    <name type="scientific">Micrococcoides hystricis</name>
    <dbReference type="NCBI Taxonomy" id="1572761"/>
    <lineage>
        <taxon>Bacteria</taxon>
        <taxon>Bacillati</taxon>
        <taxon>Actinomycetota</taxon>
        <taxon>Actinomycetes</taxon>
        <taxon>Micrococcales</taxon>
        <taxon>Micrococcaceae</taxon>
        <taxon>Micrococcoides</taxon>
    </lineage>
</organism>
<dbReference type="SUPFAM" id="SSF116734">
    <property type="entry name" value="DNA methylase specificity domain"/>
    <property type="match status" value="2"/>
</dbReference>